<dbReference type="Proteomes" id="UP000887563">
    <property type="component" value="Unplaced"/>
</dbReference>
<dbReference type="PANTHER" id="PTHR46060:SF1">
    <property type="entry name" value="MARINER MOS1 TRANSPOSASE-LIKE PROTEIN"/>
    <property type="match status" value="1"/>
</dbReference>
<organism evidence="2 3">
    <name type="scientific">Meloidogyne incognita</name>
    <name type="common">Southern root-knot nematode worm</name>
    <name type="synonym">Oxyuris incognita</name>
    <dbReference type="NCBI Taxonomy" id="6306"/>
    <lineage>
        <taxon>Eukaryota</taxon>
        <taxon>Metazoa</taxon>
        <taxon>Ecdysozoa</taxon>
        <taxon>Nematoda</taxon>
        <taxon>Chromadorea</taxon>
        <taxon>Rhabditida</taxon>
        <taxon>Tylenchina</taxon>
        <taxon>Tylenchomorpha</taxon>
        <taxon>Tylenchoidea</taxon>
        <taxon>Meloidogynidae</taxon>
        <taxon>Meloidogyninae</taxon>
        <taxon>Meloidogyne</taxon>
        <taxon>Meloidogyne incognita group</taxon>
    </lineage>
</organism>
<dbReference type="WBParaSite" id="Minc3s00793g17435">
    <property type="protein sequence ID" value="Minc3s00793g17435"/>
    <property type="gene ID" value="Minc3s00793g17435"/>
</dbReference>
<keyword evidence="1" id="KW-0732">Signal</keyword>
<keyword evidence="2" id="KW-1185">Reference proteome</keyword>
<dbReference type="Gene3D" id="3.30.420.10">
    <property type="entry name" value="Ribonuclease H-like superfamily/Ribonuclease H"/>
    <property type="match status" value="1"/>
</dbReference>
<proteinExistence type="predicted"/>
<dbReference type="Pfam" id="PF01359">
    <property type="entry name" value="Transposase_1"/>
    <property type="match status" value="1"/>
</dbReference>
<accession>A0A914LTV2</accession>
<feature type="chain" id="PRO_5037157032" evidence="1">
    <location>
        <begin position="20"/>
        <end position="161"/>
    </location>
</feature>
<dbReference type="AlphaFoldDB" id="A0A914LTV2"/>
<dbReference type="InterPro" id="IPR052709">
    <property type="entry name" value="Transposase-MT_Hybrid"/>
</dbReference>
<evidence type="ECO:0000313" key="2">
    <source>
        <dbReference type="Proteomes" id="UP000887563"/>
    </source>
</evidence>
<name>A0A914LTV2_MELIC</name>
<dbReference type="InterPro" id="IPR036397">
    <property type="entry name" value="RNaseH_sf"/>
</dbReference>
<evidence type="ECO:0000313" key="3">
    <source>
        <dbReference type="WBParaSite" id="Minc3s00793g17435"/>
    </source>
</evidence>
<protein>
    <submittedName>
        <fullName evidence="3">Transposase</fullName>
    </submittedName>
</protein>
<reference evidence="3" key="1">
    <citation type="submission" date="2022-11" db="UniProtKB">
        <authorList>
            <consortium name="WormBaseParasite"/>
        </authorList>
    </citation>
    <scope>IDENTIFICATION</scope>
</reference>
<dbReference type="PANTHER" id="PTHR46060">
    <property type="entry name" value="MARINER MOS1 TRANSPOSASE-LIKE PROTEIN"/>
    <property type="match status" value="1"/>
</dbReference>
<feature type="signal peptide" evidence="1">
    <location>
        <begin position="1"/>
        <end position="19"/>
    </location>
</feature>
<dbReference type="InterPro" id="IPR001888">
    <property type="entry name" value="Transposase_1"/>
</dbReference>
<dbReference type="GO" id="GO:0003676">
    <property type="term" value="F:nucleic acid binding"/>
    <property type="evidence" value="ECO:0007669"/>
    <property type="project" value="InterPro"/>
</dbReference>
<sequence length="161" mass="18534">MGKKVMLIVFWAKFGVVHWELIPRGTGLTGEVYRTILDRVQIALDGFTARGLRYGQVIFQQDNAPPHRANATRAHITETLGWELLVHPPYSPDIAPSDYHLFRSMKNHLRDVRFQNDAQLSNWVANFLDAKSTTTFYQRGIQKLPSKWQEVIDNNGHYIVS</sequence>
<evidence type="ECO:0000256" key="1">
    <source>
        <dbReference type="SAM" id="SignalP"/>
    </source>
</evidence>